<dbReference type="PANTHER" id="PTHR31792">
    <property type="entry name" value="VACUOLAR ATPASE ASSEMBLY INTEGRAL MEMBRANE PROTEIN VMA21"/>
    <property type="match status" value="1"/>
</dbReference>
<evidence type="ECO:0000256" key="2">
    <source>
        <dbReference type="ARBA" id="ARBA00022824"/>
    </source>
</evidence>
<organism evidence="7 8">
    <name type="scientific">Wolfiporia cocos (strain MD-104)</name>
    <name type="common">Brown rot fungus</name>
    <dbReference type="NCBI Taxonomy" id="742152"/>
    <lineage>
        <taxon>Eukaryota</taxon>
        <taxon>Fungi</taxon>
        <taxon>Dikarya</taxon>
        <taxon>Basidiomycota</taxon>
        <taxon>Agaricomycotina</taxon>
        <taxon>Agaricomycetes</taxon>
        <taxon>Polyporales</taxon>
        <taxon>Phaeolaceae</taxon>
        <taxon>Wolfiporia</taxon>
    </lineage>
</organism>
<dbReference type="GO" id="GO:0070072">
    <property type="term" value="P:vacuolar proton-transporting V-type ATPase complex assembly"/>
    <property type="evidence" value="ECO:0007669"/>
    <property type="project" value="InterPro"/>
</dbReference>
<dbReference type="OMA" id="FEGNATF"/>
<dbReference type="AlphaFoldDB" id="A0A2H3JR46"/>
<name>A0A2H3JR46_WOLCO</name>
<dbReference type="STRING" id="742152.A0A2H3JR46"/>
<evidence type="ECO:0000313" key="8">
    <source>
        <dbReference type="Proteomes" id="UP000218811"/>
    </source>
</evidence>
<accession>A0A2H3JR46</accession>
<evidence type="ECO:0000256" key="6">
    <source>
        <dbReference type="SAM" id="Phobius"/>
    </source>
</evidence>
<evidence type="ECO:0000313" key="7">
    <source>
        <dbReference type="EMBL" id="PCH41269.1"/>
    </source>
</evidence>
<keyword evidence="3 6" id="KW-1133">Transmembrane helix</keyword>
<dbReference type="GO" id="GO:0031410">
    <property type="term" value="C:cytoplasmic vesicle"/>
    <property type="evidence" value="ECO:0007669"/>
    <property type="project" value="UniProtKB-KW"/>
</dbReference>
<dbReference type="Pfam" id="PF09446">
    <property type="entry name" value="VMA21"/>
    <property type="match status" value="1"/>
</dbReference>
<dbReference type="EMBL" id="KB468113">
    <property type="protein sequence ID" value="PCH41269.1"/>
    <property type="molecule type" value="Genomic_DNA"/>
</dbReference>
<dbReference type="PANTHER" id="PTHR31792:SF3">
    <property type="entry name" value="VACUOLAR ATPASE ASSEMBLY INTEGRAL MEMBRANE PROTEIN VMA21"/>
    <property type="match status" value="1"/>
</dbReference>
<evidence type="ECO:0008006" key="9">
    <source>
        <dbReference type="Google" id="ProtNLM"/>
    </source>
</evidence>
<reference evidence="7 8" key="1">
    <citation type="journal article" date="2012" name="Science">
        <title>The Paleozoic origin of enzymatic lignin decomposition reconstructed from 31 fungal genomes.</title>
        <authorList>
            <person name="Floudas D."/>
            <person name="Binder M."/>
            <person name="Riley R."/>
            <person name="Barry K."/>
            <person name="Blanchette R.A."/>
            <person name="Henrissat B."/>
            <person name="Martinez A.T."/>
            <person name="Otillar R."/>
            <person name="Spatafora J.W."/>
            <person name="Yadav J.S."/>
            <person name="Aerts A."/>
            <person name="Benoit I."/>
            <person name="Boyd A."/>
            <person name="Carlson A."/>
            <person name="Copeland A."/>
            <person name="Coutinho P.M."/>
            <person name="de Vries R.P."/>
            <person name="Ferreira P."/>
            <person name="Findley K."/>
            <person name="Foster B."/>
            <person name="Gaskell J."/>
            <person name="Glotzer D."/>
            <person name="Gorecki P."/>
            <person name="Heitman J."/>
            <person name="Hesse C."/>
            <person name="Hori C."/>
            <person name="Igarashi K."/>
            <person name="Jurgens J.A."/>
            <person name="Kallen N."/>
            <person name="Kersten P."/>
            <person name="Kohler A."/>
            <person name="Kuees U."/>
            <person name="Kumar T.K.A."/>
            <person name="Kuo A."/>
            <person name="LaButti K."/>
            <person name="Larrondo L.F."/>
            <person name="Lindquist E."/>
            <person name="Ling A."/>
            <person name="Lombard V."/>
            <person name="Lucas S."/>
            <person name="Lundell T."/>
            <person name="Martin R."/>
            <person name="McLaughlin D.J."/>
            <person name="Morgenstern I."/>
            <person name="Morin E."/>
            <person name="Murat C."/>
            <person name="Nagy L.G."/>
            <person name="Nolan M."/>
            <person name="Ohm R.A."/>
            <person name="Patyshakuliyeva A."/>
            <person name="Rokas A."/>
            <person name="Ruiz-Duenas F.J."/>
            <person name="Sabat G."/>
            <person name="Salamov A."/>
            <person name="Samejima M."/>
            <person name="Schmutz J."/>
            <person name="Slot J.C."/>
            <person name="St John F."/>
            <person name="Stenlid J."/>
            <person name="Sun H."/>
            <person name="Sun S."/>
            <person name="Syed K."/>
            <person name="Tsang A."/>
            <person name="Wiebenga A."/>
            <person name="Young D."/>
            <person name="Pisabarro A."/>
            <person name="Eastwood D.C."/>
            <person name="Martin F."/>
            <person name="Cullen D."/>
            <person name="Grigoriev I.V."/>
            <person name="Hibbett D.S."/>
        </authorList>
    </citation>
    <scope>NUCLEOTIDE SEQUENCE [LARGE SCALE GENOMIC DNA]</scope>
    <source>
        <strain evidence="7 8">MD-104</strain>
    </source>
</reference>
<keyword evidence="2" id="KW-0256">Endoplasmic reticulum</keyword>
<feature type="transmembrane region" description="Helical" evidence="6">
    <location>
        <begin position="20"/>
        <end position="41"/>
    </location>
</feature>
<proteinExistence type="predicted"/>
<dbReference type="InterPro" id="IPR019013">
    <property type="entry name" value="Vma21"/>
</dbReference>
<keyword evidence="4 6" id="KW-0472">Membrane</keyword>
<gene>
    <name evidence="7" type="ORF">WOLCODRAFT_118552</name>
</gene>
<evidence type="ECO:0000256" key="1">
    <source>
        <dbReference type="ARBA" id="ARBA00022692"/>
    </source>
</evidence>
<dbReference type="Proteomes" id="UP000218811">
    <property type="component" value="Unassembled WGS sequence"/>
</dbReference>
<dbReference type="OrthoDB" id="160405at2759"/>
<feature type="transmembrane region" description="Helical" evidence="6">
    <location>
        <begin position="53"/>
        <end position="74"/>
    </location>
</feature>
<dbReference type="GO" id="GO:0005789">
    <property type="term" value="C:endoplasmic reticulum membrane"/>
    <property type="evidence" value="ECO:0007669"/>
    <property type="project" value="TreeGrafter"/>
</dbReference>
<keyword evidence="5" id="KW-0968">Cytoplasmic vesicle</keyword>
<keyword evidence="1 6" id="KW-0812">Transmembrane</keyword>
<keyword evidence="8" id="KW-1185">Reference proteome</keyword>
<protein>
    <recommendedName>
        <fullName evidence="9">Vacuolar ATPase assembly integral membrane protein VMA21</fullName>
    </recommendedName>
</protein>
<evidence type="ECO:0000256" key="5">
    <source>
        <dbReference type="ARBA" id="ARBA00023329"/>
    </source>
</evidence>
<sequence length="95" mass="10002">MSAQAAVGKLTADTAQQGGVLAKLLIFTAALAVAPIASYFLSKDYMWDGNTTLAAITAIVAANSVLVAFIVVSIREERQAVAQTPHQPVESKKDR</sequence>
<evidence type="ECO:0000256" key="3">
    <source>
        <dbReference type="ARBA" id="ARBA00022989"/>
    </source>
</evidence>
<evidence type="ECO:0000256" key="4">
    <source>
        <dbReference type="ARBA" id="ARBA00023136"/>
    </source>
</evidence>